<keyword evidence="10" id="KW-0378">Hydrolase</keyword>
<dbReference type="InterPro" id="IPR015797">
    <property type="entry name" value="NUDIX_hydrolase-like_dom_sf"/>
</dbReference>
<evidence type="ECO:0000256" key="1">
    <source>
        <dbReference type="ARBA" id="ARBA00000843"/>
    </source>
</evidence>
<sequence>MLLRPRPFNSSVKVMEEKEVRKSKTKMKQVRKREPAAAQNTNKLEEDMEDYFSKEETHNIRASLLCWYQKNQRVVPWRITSPNTSQEKEEVEAKDQYQLAQRAYEVWVSEMMLQQTRVATVIEYYKRWMEKWPTIHHLAAASQEEVNHMWAGLGYYRRARFLLEGAKMVVGGQSQSQGAQFLFPTTVSALCKVPGVGQYTAGAIASIAFNQAVPVVDGNVVRVLARLKAISANPKDATTIKSFWKLAGQLVDLHCPGDFNQALMELGATICTPSTPSCSTCPISGQCRAFSLCRTNTSVCVTDYPTKVPKTKQRLEFCAVCVVEILNNQGPKTQQGAQRDNVFLVVKRPEEGLLAGLWEFPSVLMDGEADLTMRREAMDCYLKTSFKLDTKKKHCILSRNYVGECLHIFSHIRLRMYVELLVLQLKGGESFLYDKAEKDSLQWRCVDSNSIESIGLTSGVRKVYNMIHEFKQTQLPLDLTSRKRKPI</sequence>
<dbReference type="InterPro" id="IPR029119">
    <property type="entry name" value="MutY_C"/>
</dbReference>
<evidence type="ECO:0000256" key="10">
    <source>
        <dbReference type="ARBA" id="ARBA00022801"/>
    </source>
</evidence>
<evidence type="ECO:0000256" key="17">
    <source>
        <dbReference type="ARBA" id="ARBA00058024"/>
    </source>
</evidence>
<evidence type="ECO:0000256" key="14">
    <source>
        <dbReference type="ARBA" id="ARBA00023204"/>
    </source>
</evidence>
<dbReference type="GO" id="GO:0005739">
    <property type="term" value="C:mitochondrion"/>
    <property type="evidence" value="ECO:0007669"/>
    <property type="project" value="UniProtKB-SubCell"/>
</dbReference>
<dbReference type="AlphaFoldDB" id="A0A7J6WXF8"/>
<dbReference type="SMART" id="SM00525">
    <property type="entry name" value="FES"/>
    <property type="match status" value="1"/>
</dbReference>
<dbReference type="EMBL" id="JABWDY010009706">
    <property type="protein sequence ID" value="KAF5201225.1"/>
    <property type="molecule type" value="Genomic_DNA"/>
</dbReference>
<keyword evidence="9 18" id="KW-0227">DNA damage</keyword>
<dbReference type="OrthoDB" id="10248838at2759"/>
<evidence type="ECO:0000256" key="7">
    <source>
        <dbReference type="ARBA" id="ARBA00022485"/>
    </source>
</evidence>
<evidence type="ECO:0000256" key="3">
    <source>
        <dbReference type="ARBA" id="ARBA00004173"/>
    </source>
</evidence>
<accession>A0A7J6WXF8</accession>
<comment type="function">
    <text evidence="17">Involved in oxidative DNA damage repair. Initiates repair of A*oxoG to C*G by removing the inappropriately paired adenine base from the DNA backbone. Possesses both adenine and 2-OH-A DNA glycosylase activities.</text>
</comment>
<dbReference type="InterPro" id="IPR011257">
    <property type="entry name" value="DNA_glycosylase"/>
</dbReference>
<dbReference type="FunFam" id="1.10.340.30:FF:000002">
    <property type="entry name" value="Adenine DNA glycosylase"/>
    <property type="match status" value="1"/>
</dbReference>
<evidence type="ECO:0000256" key="5">
    <source>
        <dbReference type="ARBA" id="ARBA00012045"/>
    </source>
</evidence>
<dbReference type="PANTHER" id="PTHR42944">
    <property type="entry name" value="ADENINE DNA GLYCOSYLASE"/>
    <property type="match status" value="1"/>
</dbReference>
<dbReference type="GO" id="GO:0006298">
    <property type="term" value="P:mismatch repair"/>
    <property type="evidence" value="ECO:0007669"/>
    <property type="project" value="TreeGrafter"/>
</dbReference>
<evidence type="ECO:0000256" key="19">
    <source>
        <dbReference type="SAM" id="MobiDB-lite"/>
    </source>
</evidence>
<protein>
    <recommendedName>
        <fullName evidence="6 18">Adenine DNA glycosylase</fullName>
        <ecNumber evidence="5 18">3.2.2.31</ecNumber>
    </recommendedName>
</protein>
<dbReference type="GO" id="GO:0034039">
    <property type="term" value="F:8-oxo-7,8-dihydroguanine DNA N-glycosylase activity"/>
    <property type="evidence" value="ECO:0007669"/>
    <property type="project" value="TreeGrafter"/>
</dbReference>
<comment type="subcellular location">
    <subcellularLocation>
        <location evidence="3">Mitochondrion</location>
    </subcellularLocation>
    <subcellularLocation>
        <location evidence="2">Nucleus</location>
    </subcellularLocation>
</comment>
<keyword evidence="11 18" id="KW-0408">Iron</keyword>
<dbReference type="SUPFAM" id="SSF48150">
    <property type="entry name" value="DNA-glycosylase"/>
    <property type="match status" value="1"/>
</dbReference>
<feature type="region of interest" description="Disordered" evidence="19">
    <location>
        <begin position="16"/>
        <end position="42"/>
    </location>
</feature>
<evidence type="ECO:0000256" key="18">
    <source>
        <dbReference type="RuleBase" id="RU365096"/>
    </source>
</evidence>
<dbReference type="GO" id="GO:0051539">
    <property type="term" value="F:4 iron, 4 sulfur cluster binding"/>
    <property type="evidence" value="ECO:0007669"/>
    <property type="project" value="UniProtKB-UniRule"/>
</dbReference>
<keyword evidence="7" id="KW-0004">4Fe-4S</keyword>
<dbReference type="GO" id="GO:0035485">
    <property type="term" value="F:adenine/guanine mispair binding"/>
    <property type="evidence" value="ECO:0007669"/>
    <property type="project" value="TreeGrafter"/>
</dbReference>
<keyword evidence="13" id="KW-0496">Mitochondrion</keyword>
<evidence type="ECO:0000256" key="12">
    <source>
        <dbReference type="ARBA" id="ARBA00023014"/>
    </source>
</evidence>
<feature type="domain" description="HhH-GPD" evidence="20">
    <location>
        <begin position="112"/>
        <end position="269"/>
    </location>
</feature>
<evidence type="ECO:0000259" key="20">
    <source>
        <dbReference type="SMART" id="SM00478"/>
    </source>
</evidence>
<dbReference type="GO" id="GO:0032357">
    <property type="term" value="F:oxidized purine DNA binding"/>
    <property type="evidence" value="ECO:0007669"/>
    <property type="project" value="TreeGrafter"/>
</dbReference>
<dbReference type="InterPro" id="IPR003265">
    <property type="entry name" value="HhH-GPD_domain"/>
</dbReference>
<dbReference type="FunFam" id="3.90.79.10:FF:000026">
    <property type="entry name" value="Adenine DNA glycosylase"/>
    <property type="match status" value="1"/>
</dbReference>
<evidence type="ECO:0000256" key="15">
    <source>
        <dbReference type="ARBA" id="ARBA00023242"/>
    </source>
</evidence>
<evidence type="ECO:0000256" key="16">
    <source>
        <dbReference type="ARBA" id="ARBA00023295"/>
    </source>
</evidence>
<dbReference type="GO" id="GO:0005634">
    <property type="term" value="C:nucleus"/>
    <property type="evidence" value="ECO:0007669"/>
    <property type="project" value="UniProtKB-SubCell"/>
</dbReference>
<comment type="catalytic activity">
    <reaction evidence="1 18">
        <text>Hydrolyzes free adenine bases from 7,8-dihydro-8-oxoguanine:adenine mismatched double-stranded DNA, leaving an apurinic site.</text>
        <dbReference type="EC" id="3.2.2.31"/>
    </reaction>
</comment>
<dbReference type="GO" id="GO:0006284">
    <property type="term" value="P:base-excision repair"/>
    <property type="evidence" value="ECO:0007669"/>
    <property type="project" value="UniProtKB-UniRule"/>
</dbReference>
<dbReference type="Gene3D" id="1.10.340.30">
    <property type="entry name" value="Hypothetical protein, domain 2"/>
    <property type="match status" value="1"/>
</dbReference>
<dbReference type="InterPro" id="IPR003651">
    <property type="entry name" value="Endonuclease3_FeS-loop_motif"/>
</dbReference>
<keyword evidence="14" id="KW-0234">DNA repair</keyword>
<dbReference type="CDD" id="cd00056">
    <property type="entry name" value="ENDO3c"/>
    <property type="match status" value="1"/>
</dbReference>
<dbReference type="InterPro" id="IPR044298">
    <property type="entry name" value="MIG/MutY"/>
</dbReference>
<evidence type="ECO:0000256" key="4">
    <source>
        <dbReference type="ARBA" id="ARBA00008343"/>
    </source>
</evidence>
<dbReference type="InterPro" id="IPR023170">
    <property type="entry name" value="HhH_base_excis_C"/>
</dbReference>
<comment type="caution">
    <text evidence="21">The sequence shown here is derived from an EMBL/GenBank/DDBJ whole genome shotgun (WGS) entry which is preliminary data.</text>
</comment>
<dbReference type="Pfam" id="PF00633">
    <property type="entry name" value="HHH"/>
    <property type="match status" value="1"/>
</dbReference>
<comment type="function">
    <text evidence="18">Adenine glycosylase active on G-A mispairs.</text>
</comment>
<evidence type="ECO:0000256" key="13">
    <source>
        <dbReference type="ARBA" id="ARBA00023128"/>
    </source>
</evidence>
<dbReference type="GO" id="GO:0046872">
    <property type="term" value="F:metal ion binding"/>
    <property type="evidence" value="ECO:0007669"/>
    <property type="project" value="UniProtKB-UniRule"/>
</dbReference>
<dbReference type="FunFam" id="1.10.1670.10:FF:000002">
    <property type="entry name" value="Adenine DNA glycosylase"/>
    <property type="match status" value="1"/>
</dbReference>
<name>A0A7J6WXF8_THATH</name>
<comment type="cofactor">
    <cofactor evidence="18">
        <name>[4Fe-4S] cluster</name>
        <dbReference type="ChEBI" id="CHEBI:49883"/>
    </cofactor>
    <text evidence="18">Binds 1 [4Fe-4S] cluster.</text>
</comment>
<evidence type="ECO:0000256" key="2">
    <source>
        <dbReference type="ARBA" id="ARBA00004123"/>
    </source>
</evidence>
<dbReference type="GO" id="GO:0000701">
    <property type="term" value="F:purine-specific mismatch base pair DNA N-glycosylase activity"/>
    <property type="evidence" value="ECO:0007669"/>
    <property type="project" value="UniProtKB-EC"/>
</dbReference>
<dbReference type="SUPFAM" id="SSF55811">
    <property type="entry name" value="Nudix"/>
    <property type="match status" value="1"/>
</dbReference>
<gene>
    <name evidence="21" type="ORF">FRX31_009170</name>
</gene>
<keyword evidence="8" id="KW-0479">Metal-binding</keyword>
<organism evidence="21 22">
    <name type="scientific">Thalictrum thalictroides</name>
    <name type="common">Rue-anemone</name>
    <name type="synonym">Anemone thalictroides</name>
    <dbReference type="NCBI Taxonomy" id="46969"/>
    <lineage>
        <taxon>Eukaryota</taxon>
        <taxon>Viridiplantae</taxon>
        <taxon>Streptophyta</taxon>
        <taxon>Embryophyta</taxon>
        <taxon>Tracheophyta</taxon>
        <taxon>Spermatophyta</taxon>
        <taxon>Magnoliopsida</taxon>
        <taxon>Ranunculales</taxon>
        <taxon>Ranunculaceae</taxon>
        <taxon>Thalictroideae</taxon>
        <taxon>Thalictrum</taxon>
    </lineage>
</organism>
<dbReference type="InterPro" id="IPR000445">
    <property type="entry name" value="HhH_motif"/>
</dbReference>
<dbReference type="EC" id="3.2.2.31" evidence="5 18"/>
<dbReference type="CDD" id="cd03431">
    <property type="entry name" value="NUDIX_DNA_Glycosylase_C-MutY"/>
    <property type="match status" value="1"/>
</dbReference>
<dbReference type="Gene3D" id="1.10.1670.10">
    <property type="entry name" value="Helix-hairpin-Helix base-excision DNA repair enzymes (C-terminal)"/>
    <property type="match status" value="1"/>
</dbReference>
<evidence type="ECO:0000313" key="22">
    <source>
        <dbReference type="Proteomes" id="UP000554482"/>
    </source>
</evidence>
<keyword evidence="22" id="KW-1185">Reference proteome</keyword>
<evidence type="ECO:0000256" key="6">
    <source>
        <dbReference type="ARBA" id="ARBA00022023"/>
    </source>
</evidence>
<dbReference type="Pfam" id="PF14815">
    <property type="entry name" value="NUDIX_4"/>
    <property type="match status" value="1"/>
</dbReference>
<comment type="similarity">
    <text evidence="4 18">Belongs to the Nth/MutY family.</text>
</comment>
<dbReference type="SMART" id="SM00478">
    <property type="entry name" value="ENDO3c"/>
    <property type="match status" value="1"/>
</dbReference>
<dbReference type="Proteomes" id="UP000554482">
    <property type="component" value="Unassembled WGS sequence"/>
</dbReference>
<evidence type="ECO:0000256" key="11">
    <source>
        <dbReference type="ARBA" id="ARBA00023004"/>
    </source>
</evidence>
<keyword evidence="12" id="KW-0411">Iron-sulfur</keyword>
<keyword evidence="16 18" id="KW-0326">Glycosidase</keyword>
<dbReference type="Pfam" id="PF00730">
    <property type="entry name" value="HhH-GPD"/>
    <property type="match status" value="1"/>
</dbReference>
<evidence type="ECO:0000256" key="8">
    <source>
        <dbReference type="ARBA" id="ARBA00022723"/>
    </source>
</evidence>
<evidence type="ECO:0000256" key="9">
    <source>
        <dbReference type="ARBA" id="ARBA00022763"/>
    </source>
</evidence>
<dbReference type="Gene3D" id="3.90.79.10">
    <property type="entry name" value="Nucleoside Triphosphate Pyrophosphohydrolase"/>
    <property type="match status" value="1"/>
</dbReference>
<proteinExistence type="inferred from homology"/>
<dbReference type="PANTHER" id="PTHR42944:SF1">
    <property type="entry name" value="ADENINE DNA GLYCOSYLASE"/>
    <property type="match status" value="1"/>
</dbReference>
<evidence type="ECO:0000313" key="21">
    <source>
        <dbReference type="EMBL" id="KAF5201225.1"/>
    </source>
</evidence>
<reference evidence="21 22" key="1">
    <citation type="submission" date="2020-06" db="EMBL/GenBank/DDBJ databases">
        <title>Transcriptomic and genomic resources for Thalictrum thalictroides and T. hernandezii: Facilitating candidate gene discovery in an emerging model plant lineage.</title>
        <authorList>
            <person name="Arias T."/>
            <person name="Riano-Pachon D.M."/>
            <person name="Di Stilio V.S."/>
        </authorList>
    </citation>
    <scope>NUCLEOTIDE SEQUENCE [LARGE SCALE GENOMIC DNA]</scope>
    <source>
        <strain evidence="22">cv. WT478/WT964</strain>
        <tissue evidence="21">Leaves</tissue>
    </source>
</reference>
<keyword evidence="15" id="KW-0539">Nucleus</keyword>